<evidence type="ECO:0000259" key="2">
    <source>
        <dbReference type="Pfam" id="PF05569"/>
    </source>
</evidence>
<feature type="domain" description="Peptidase M56" evidence="2">
    <location>
        <begin position="117"/>
        <end position="227"/>
    </location>
</feature>
<keyword evidence="1" id="KW-1133">Transmembrane helix</keyword>
<dbReference type="PANTHER" id="PTHR34978">
    <property type="entry name" value="POSSIBLE SENSOR-TRANSDUCER PROTEIN BLAR"/>
    <property type="match status" value="1"/>
</dbReference>
<sequence>MGSILVSFLIPSYIIYVPATAAENFIGLEQQQPQQQPVTDIAFLNTVSIDAPAQVNTINYEVYLSGLYILISSILAFIFIKSIYKIIAKVRKNERLNYYSATVILLKEEILPHTFLSYIFLNKQAYVKDQSEQLILTHELAHVKQKHSIDIIFIELLHLVFWIVPIFKWYKKAIQLNHEFLADQAVLNTHNNISEYQNLLLQLTTQNNSSYLASNLNYSLTKKRLLMMTTPSSKTKILIKKLLVVPVVAGFIFAFAQRVEAKQNEKPQVKEIKKLTTNLSEEDLYRDYVYKNVILKYTDKNGNKIEKSYPEMTPEEKKMLGSPMPLLFKKKIPSEKIISDLKNSEKYAIWINEKVVDNSILDTYTNSDFSSYFISFVYKNARSERFPQEYQAHLTTNDFFETRNNKRVRDFEDYKEKRKKDPNYRGETSKKQPMIFFKSLNSPKKEKKENVATVKKNLPPPMDTIYTYKHFVKKIQAAPKTGKPYMTRIKQMYKEMTPKQRDQVIEPSLVLPKPEVINVNGNKDSNKRQLAISISPEGFFSINTDDTFKTFEPISLASIEELLSKLSTNEIKNTFVFAKSKDLNKFRSKPSNSKEYQDDIEINLFKSKIKIITLKENGNDLIQVPYIQYVLDNKDTKLVKPHVQKLAIIFKKYGITNMTI</sequence>
<feature type="transmembrane region" description="Helical" evidence="1">
    <location>
        <begin position="62"/>
        <end position="84"/>
    </location>
</feature>
<evidence type="ECO:0000313" key="4">
    <source>
        <dbReference type="Proteomes" id="UP000633278"/>
    </source>
</evidence>
<evidence type="ECO:0000313" key="3">
    <source>
        <dbReference type="EMBL" id="GGG96622.1"/>
    </source>
</evidence>
<dbReference type="Proteomes" id="UP000633278">
    <property type="component" value="Unassembled WGS sequence"/>
</dbReference>
<reference evidence="3" key="2">
    <citation type="submission" date="2020-09" db="EMBL/GenBank/DDBJ databases">
        <authorList>
            <person name="Sun Q."/>
            <person name="Zhou Y."/>
        </authorList>
    </citation>
    <scope>NUCLEOTIDE SEQUENCE</scope>
    <source>
        <strain evidence="3">CGMCC 1.15763</strain>
    </source>
</reference>
<protein>
    <recommendedName>
        <fullName evidence="2">Peptidase M56 domain-containing protein</fullName>
    </recommendedName>
</protein>
<keyword evidence="1" id="KW-0472">Membrane</keyword>
<accession>A0A917HYW1</accession>
<evidence type="ECO:0000256" key="1">
    <source>
        <dbReference type="SAM" id="Phobius"/>
    </source>
</evidence>
<keyword evidence="1" id="KW-0812">Transmembrane</keyword>
<dbReference type="CDD" id="cd07341">
    <property type="entry name" value="M56_BlaR1_MecR1_like"/>
    <property type="match status" value="1"/>
</dbReference>
<dbReference type="EMBL" id="BMJW01000001">
    <property type="protein sequence ID" value="GGG96622.1"/>
    <property type="molecule type" value="Genomic_DNA"/>
</dbReference>
<dbReference type="InterPro" id="IPR052173">
    <property type="entry name" value="Beta-lactam_resp_regulator"/>
</dbReference>
<dbReference type="AlphaFoldDB" id="A0A917HYW1"/>
<name>A0A917HYW1_9FLAO</name>
<proteinExistence type="predicted"/>
<reference evidence="3" key="1">
    <citation type="journal article" date="2014" name="Int. J. Syst. Evol. Microbiol.">
        <title>Complete genome sequence of Corynebacterium casei LMG S-19264T (=DSM 44701T), isolated from a smear-ripened cheese.</title>
        <authorList>
            <consortium name="US DOE Joint Genome Institute (JGI-PGF)"/>
            <person name="Walter F."/>
            <person name="Albersmeier A."/>
            <person name="Kalinowski J."/>
            <person name="Ruckert C."/>
        </authorList>
    </citation>
    <scope>NUCLEOTIDE SEQUENCE</scope>
    <source>
        <strain evidence="3">CGMCC 1.15763</strain>
    </source>
</reference>
<gene>
    <name evidence="3" type="ORF">GCM10011416_13080</name>
</gene>
<keyword evidence="4" id="KW-1185">Reference proteome</keyword>
<feature type="transmembrane region" description="Helical" evidence="1">
    <location>
        <begin position="237"/>
        <end position="256"/>
    </location>
</feature>
<dbReference type="Pfam" id="PF05569">
    <property type="entry name" value="Peptidase_M56"/>
    <property type="match status" value="1"/>
</dbReference>
<dbReference type="InterPro" id="IPR008756">
    <property type="entry name" value="Peptidase_M56"/>
</dbReference>
<organism evidence="3 4">
    <name type="scientific">Polaribacter pacificus</name>
    <dbReference type="NCBI Taxonomy" id="1775173"/>
    <lineage>
        <taxon>Bacteria</taxon>
        <taxon>Pseudomonadati</taxon>
        <taxon>Bacteroidota</taxon>
        <taxon>Flavobacteriia</taxon>
        <taxon>Flavobacteriales</taxon>
        <taxon>Flavobacteriaceae</taxon>
    </lineage>
</organism>
<dbReference type="PANTHER" id="PTHR34978:SF3">
    <property type="entry name" value="SLR0241 PROTEIN"/>
    <property type="match status" value="1"/>
</dbReference>
<comment type="caution">
    <text evidence="3">The sequence shown here is derived from an EMBL/GenBank/DDBJ whole genome shotgun (WGS) entry which is preliminary data.</text>
</comment>